<feature type="transmembrane region" description="Helical" evidence="6">
    <location>
        <begin position="277"/>
        <end position="296"/>
    </location>
</feature>
<dbReference type="InterPro" id="IPR020846">
    <property type="entry name" value="MFS_dom"/>
</dbReference>
<comment type="subcellular location">
    <subcellularLocation>
        <location evidence="1">Cell membrane</location>
        <topology evidence="1">Multi-pass membrane protein</topology>
    </subcellularLocation>
</comment>
<dbReference type="Gene3D" id="1.20.1250.20">
    <property type="entry name" value="MFS general substrate transporter like domains"/>
    <property type="match status" value="1"/>
</dbReference>
<keyword evidence="4 6" id="KW-1133">Transmembrane helix</keyword>
<organism evidence="8 9">
    <name type="scientific">Actinoplanes couchii</name>
    <dbReference type="NCBI Taxonomy" id="403638"/>
    <lineage>
        <taxon>Bacteria</taxon>
        <taxon>Bacillati</taxon>
        <taxon>Actinomycetota</taxon>
        <taxon>Actinomycetes</taxon>
        <taxon>Micromonosporales</taxon>
        <taxon>Micromonosporaceae</taxon>
        <taxon>Actinoplanes</taxon>
    </lineage>
</organism>
<feature type="transmembrane region" description="Helical" evidence="6">
    <location>
        <begin position="336"/>
        <end position="358"/>
    </location>
</feature>
<evidence type="ECO:0000256" key="2">
    <source>
        <dbReference type="ARBA" id="ARBA00022475"/>
    </source>
</evidence>
<feature type="transmembrane region" description="Helical" evidence="6">
    <location>
        <begin position="219"/>
        <end position="238"/>
    </location>
</feature>
<dbReference type="SUPFAM" id="SSF103473">
    <property type="entry name" value="MFS general substrate transporter"/>
    <property type="match status" value="1"/>
</dbReference>
<sequence length="401" mass="42012">MGRAFNWLWIAYTASVVGTWLAFGAFPLIAIRVLGSGPAAVSGLAAAGLAAGALLGLRLGPWVEHRDKRTVMIVADVVRCAALLSVPLAHGLGLLTYAQLVIVSVIGAAANVAFTAASGAFLKQIVAPERLLRANARFESTTWTVIAVGPMLGGAAVGLLGPVITVYANAAGFLLSGLALAAIRPRPGRTAPRPAGSLADGWRFVHDDHRLRALFRNTIAVNALIMATEPLLAVLLLGELGWPAWWYGLAFGLPCLGGLLGAQLVGRFEQRYGRARVLTMAGVLRILTPVGLALVVAGPGGLLLVVAVEFVVITSMGVFNPLLATERLQRVPDDRISRVLTFWTVANSAAIALTTALWGVLADLVGTRTAIGIAGALLLLTPLLFAGDSLTGRKRVLAWRR</sequence>
<dbReference type="InterPro" id="IPR036259">
    <property type="entry name" value="MFS_trans_sf"/>
</dbReference>
<dbReference type="CDD" id="cd06173">
    <property type="entry name" value="MFS_MefA_like"/>
    <property type="match status" value="1"/>
</dbReference>
<dbReference type="PROSITE" id="PS50850">
    <property type="entry name" value="MFS"/>
    <property type="match status" value="1"/>
</dbReference>
<keyword evidence="9" id="KW-1185">Reference proteome</keyword>
<evidence type="ECO:0000259" key="7">
    <source>
        <dbReference type="PROSITE" id="PS50850"/>
    </source>
</evidence>
<evidence type="ECO:0000313" key="9">
    <source>
        <dbReference type="Proteomes" id="UP000612282"/>
    </source>
</evidence>
<dbReference type="Proteomes" id="UP000612282">
    <property type="component" value="Unassembled WGS sequence"/>
</dbReference>
<feature type="transmembrane region" description="Helical" evidence="6">
    <location>
        <begin position="244"/>
        <end position="265"/>
    </location>
</feature>
<evidence type="ECO:0000313" key="8">
    <source>
        <dbReference type="EMBL" id="GID60474.1"/>
    </source>
</evidence>
<feature type="transmembrane region" description="Helical" evidence="6">
    <location>
        <begin position="302"/>
        <end position="324"/>
    </location>
</feature>
<accession>A0ABQ3XPP6</accession>
<feature type="transmembrane region" description="Helical" evidence="6">
    <location>
        <begin position="39"/>
        <end position="59"/>
    </location>
</feature>
<reference evidence="8 9" key="1">
    <citation type="submission" date="2021-01" db="EMBL/GenBank/DDBJ databases">
        <title>Whole genome shotgun sequence of Actinoplanes couchii NBRC 106145.</title>
        <authorList>
            <person name="Komaki H."/>
            <person name="Tamura T."/>
        </authorList>
    </citation>
    <scope>NUCLEOTIDE SEQUENCE [LARGE SCALE GENOMIC DNA]</scope>
    <source>
        <strain evidence="8 9">NBRC 106145</strain>
    </source>
</reference>
<feature type="domain" description="Major facilitator superfamily (MFS) profile" evidence="7">
    <location>
        <begin position="165"/>
        <end position="401"/>
    </location>
</feature>
<feature type="transmembrane region" description="Helical" evidence="6">
    <location>
        <begin position="370"/>
        <end position="391"/>
    </location>
</feature>
<keyword evidence="3 6" id="KW-0812">Transmembrane</keyword>
<dbReference type="InterPro" id="IPR011701">
    <property type="entry name" value="MFS"/>
</dbReference>
<evidence type="ECO:0000256" key="3">
    <source>
        <dbReference type="ARBA" id="ARBA00022692"/>
    </source>
</evidence>
<evidence type="ECO:0000256" key="5">
    <source>
        <dbReference type="ARBA" id="ARBA00023136"/>
    </source>
</evidence>
<keyword evidence="2" id="KW-1003">Cell membrane</keyword>
<evidence type="ECO:0000256" key="6">
    <source>
        <dbReference type="SAM" id="Phobius"/>
    </source>
</evidence>
<dbReference type="PANTHER" id="PTHR23513">
    <property type="entry name" value="INTEGRAL MEMBRANE EFFLUX PROTEIN-RELATED"/>
    <property type="match status" value="1"/>
</dbReference>
<dbReference type="Pfam" id="PF07690">
    <property type="entry name" value="MFS_1"/>
    <property type="match status" value="1"/>
</dbReference>
<feature type="transmembrane region" description="Helical" evidence="6">
    <location>
        <begin position="71"/>
        <end position="90"/>
    </location>
</feature>
<dbReference type="PANTHER" id="PTHR23513:SF6">
    <property type="entry name" value="MAJOR FACILITATOR SUPERFAMILY ASSOCIATED DOMAIN-CONTAINING PROTEIN"/>
    <property type="match status" value="1"/>
</dbReference>
<dbReference type="RefSeq" id="WP_203807520.1">
    <property type="nucleotide sequence ID" value="NZ_BAAAQE010000112.1"/>
</dbReference>
<proteinExistence type="predicted"/>
<dbReference type="EMBL" id="BOMG01000108">
    <property type="protein sequence ID" value="GID60474.1"/>
    <property type="molecule type" value="Genomic_DNA"/>
</dbReference>
<evidence type="ECO:0000256" key="4">
    <source>
        <dbReference type="ARBA" id="ARBA00022989"/>
    </source>
</evidence>
<feature type="transmembrane region" description="Helical" evidence="6">
    <location>
        <begin position="166"/>
        <end position="183"/>
    </location>
</feature>
<feature type="transmembrane region" description="Helical" evidence="6">
    <location>
        <begin position="7"/>
        <end position="33"/>
    </location>
</feature>
<name>A0ABQ3XPP6_9ACTN</name>
<feature type="transmembrane region" description="Helical" evidence="6">
    <location>
        <begin position="143"/>
        <end position="160"/>
    </location>
</feature>
<gene>
    <name evidence="8" type="ORF">Aco03nite_088780</name>
</gene>
<protein>
    <submittedName>
        <fullName evidence="8">MFS transporter</fullName>
    </submittedName>
</protein>
<keyword evidence="5 6" id="KW-0472">Membrane</keyword>
<evidence type="ECO:0000256" key="1">
    <source>
        <dbReference type="ARBA" id="ARBA00004651"/>
    </source>
</evidence>
<feature type="transmembrane region" description="Helical" evidence="6">
    <location>
        <begin position="96"/>
        <end position="122"/>
    </location>
</feature>
<comment type="caution">
    <text evidence="8">The sequence shown here is derived from an EMBL/GenBank/DDBJ whole genome shotgun (WGS) entry which is preliminary data.</text>
</comment>